<comment type="similarity">
    <text evidence="2">Belongs to the binding-protein-dependent transport system permease family. FecCD subfamily.</text>
</comment>
<accession>A0A315ZR03</accession>
<keyword evidence="10" id="KW-1185">Reference proteome</keyword>
<comment type="subcellular location">
    <subcellularLocation>
        <location evidence="1">Cell membrane</location>
        <topology evidence="1">Multi-pass membrane protein</topology>
    </subcellularLocation>
</comment>
<dbReference type="Gene3D" id="1.10.3470.10">
    <property type="entry name" value="ABC transporter involved in vitamin B12 uptake, BtuC"/>
    <property type="match status" value="1"/>
</dbReference>
<evidence type="ECO:0000256" key="3">
    <source>
        <dbReference type="ARBA" id="ARBA00022448"/>
    </source>
</evidence>
<feature type="transmembrane region" description="Helical" evidence="8">
    <location>
        <begin position="329"/>
        <end position="348"/>
    </location>
</feature>
<dbReference type="AlphaFoldDB" id="A0A315ZR03"/>
<feature type="transmembrane region" description="Helical" evidence="8">
    <location>
        <begin position="36"/>
        <end position="56"/>
    </location>
</feature>
<protein>
    <submittedName>
        <fullName evidence="9">Iron complex transport system permease protein</fullName>
    </submittedName>
</protein>
<feature type="transmembrane region" description="Helical" evidence="8">
    <location>
        <begin position="120"/>
        <end position="138"/>
    </location>
</feature>
<dbReference type="GO" id="GO:0022857">
    <property type="term" value="F:transmembrane transporter activity"/>
    <property type="evidence" value="ECO:0007669"/>
    <property type="project" value="InterPro"/>
</dbReference>
<keyword evidence="3" id="KW-0813">Transport</keyword>
<gene>
    <name evidence="9" type="ORF">BXY45_13515</name>
</gene>
<feature type="transmembrane region" description="Helical" evidence="8">
    <location>
        <begin position="173"/>
        <end position="195"/>
    </location>
</feature>
<dbReference type="InterPro" id="IPR000522">
    <property type="entry name" value="ABC_transptr_permease_BtuC"/>
</dbReference>
<feature type="transmembrane region" description="Helical" evidence="8">
    <location>
        <begin position="144"/>
        <end position="166"/>
    </location>
</feature>
<feature type="transmembrane region" description="Helical" evidence="8">
    <location>
        <begin position="302"/>
        <end position="323"/>
    </location>
</feature>
<evidence type="ECO:0000256" key="5">
    <source>
        <dbReference type="ARBA" id="ARBA00022692"/>
    </source>
</evidence>
<comment type="caution">
    <text evidence="9">The sequence shown here is derived from an EMBL/GenBank/DDBJ whole genome shotgun (WGS) entry which is preliminary data.</text>
</comment>
<keyword evidence="5 8" id="KW-0812">Transmembrane</keyword>
<dbReference type="GO" id="GO:0005886">
    <property type="term" value="C:plasma membrane"/>
    <property type="evidence" value="ECO:0007669"/>
    <property type="project" value="UniProtKB-SubCell"/>
</dbReference>
<keyword evidence="6 8" id="KW-1133">Transmembrane helix</keyword>
<dbReference type="Proteomes" id="UP000245469">
    <property type="component" value="Unassembled WGS sequence"/>
</dbReference>
<evidence type="ECO:0000256" key="7">
    <source>
        <dbReference type="ARBA" id="ARBA00023136"/>
    </source>
</evidence>
<dbReference type="CDD" id="cd06550">
    <property type="entry name" value="TM_ABC_iron-siderophores_like"/>
    <property type="match status" value="1"/>
</dbReference>
<feature type="transmembrane region" description="Helical" evidence="8">
    <location>
        <begin position="90"/>
        <end position="108"/>
    </location>
</feature>
<dbReference type="PANTHER" id="PTHR30472">
    <property type="entry name" value="FERRIC ENTEROBACTIN TRANSPORT SYSTEM PERMEASE PROTEIN"/>
    <property type="match status" value="1"/>
</dbReference>
<keyword evidence="4" id="KW-1003">Cell membrane</keyword>
<evidence type="ECO:0000256" key="1">
    <source>
        <dbReference type="ARBA" id="ARBA00004651"/>
    </source>
</evidence>
<proteinExistence type="inferred from homology"/>
<evidence type="ECO:0000256" key="2">
    <source>
        <dbReference type="ARBA" id="ARBA00007935"/>
    </source>
</evidence>
<evidence type="ECO:0000256" key="6">
    <source>
        <dbReference type="ARBA" id="ARBA00022989"/>
    </source>
</evidence>
<evidence type="ECO:0000256" key="4">
    <source>
        <dbReference type="ARBA" id="ARBA00022475"/>
    </source>
</evidence>
<name>A0A315ZR03_9ACTN</name>
<reference evidence="9 10" key="1">
    <citation type="submission" date="2018-03" db="EMBL/GenBank/DDBJ databases">
        <title>Genomic Encyclopedia of Archaeal and Bacterial Type Strains, Phase II (KMG-II): from individual species to whole genera.</title>
        <authorList>
            <person name="Goeker M."/>
        </authorList>
    </citation>
    <scope>NUCLEOTIDE SEQUENCE [LARGE SCALE GENOMIC DNA]</scope>
    <source>
        <strain evidence="9 10">DSM 44889</strain>
    </source>
</reference>
<organism evidence="9 10">
    <name type="scientific">Quadrisphaera granulorum</name>
    <dbReference type="NCBI Taxonomy" id="317664"/>
    <lineage>
        <taxon>Bacteria</taxon>
        <taxon>Bacillati</taxon>
        <taxon>Actinomycetota</taxon>
        <taxon>Actinomycetes</taxon>
        <taxon>Kineosporiales</taxon>
        <taxon>Kineosporiaceae</taxon>
        <taxon>Quadrisphaera</taxon>
    </lineage>
</organism>
<dbReference type="GO" id="GO:0033214">
    <property type="term" value="P:siderophore-iron import into cell"/>
    <property type="evidence" value="ECO:0007669"/>
    <property type="project" value="TreeGrafter"/>
</dbReference>
<feature type="transmembrane region" description="Helical" evidence="8">
    <location>
        <begin position="262"/>
        <end position="290"/>
    </location>
</feature>
<sequence>MSAHPTSAPGVADQQVTLRLALGGARVSARLARRSALVCATLAGLVVLAGVITLAVGTTTLSVGELVDVLTGGGDRRSQLVVLGWRLPRLAFAVACGVALGLAGAVMQSLTRNPLGSPDVLGLDAGSFTGVLAVTLVAGSGSFVAIAAGSLVGGLVTAAAVYGLAYRGGVQGFRLLIVGIAVAALLASVNSALLLEASEELALAASVWAAGSLSDLGYDQLRPFLVGLVVLLPVVAWLSPSLEQGELGDAAAAALGARPERTRALATLTAVALTSLVTAVAGPIAFVALVAPQLARRLTRSAGVGLVAAATTGALLLVCADFAAARLTLPVGVVTVAVGGAFFLWLLVREYRR</sequence>
<evidence type="ECO:0000313" key="10">
    <source>
        <dbReference type="Proteomes" id="UP000245469"/>
    </source>
</evidence>
<dbReference type="InterPro" id="IPR037294">
    <property type="entry name" value="ABC_BtuC-like"/>
</dbReference>
<dbReference type="RefSeq" id="WP_211319774.1">
    <property type="nucleotide sequence ID" value="NZ_QGDQ01000035.1"/>
</dbReference>
<evidence type="ECO:0000256" key="8">
    <source>
        <dbReference type="SAM" id="Phobius"/>
    </source>
</evidence>
<dbReference type="PANTHER" id="PTHR30472:SF24">
    <property type="entry name" value="FERRIC ENTEROBACTIN TRANSPORT SYSTEM PERMEASE PROTEIN FEPG"/>
    <property type="match status" value="1"/>
</dbReference>
<dbReference type="Pfam" id="PF01032">
    <property type="entry name" value="FecCD"/>
    <property type="match status" value="1"/>
</dbReference>
<evidence type="ECO:0000313" key="9">
    <source>
        <dbReference type="EMBL" id="PWJ47712.1"/>
    </source>
</evidence>
<keyword evidence="7 8" id="KW-0472">Membrane</keyword>
<dbReference type="EMBL" id="QGDQ01000035">
    <property type="protein sequence ID" value="PWJ47712.1"/>
    <property type="molecule type" value="Genomic_DNA"/>
</dbReference>
<dbReference type="SUPFAM" id="SSF81345">
    <property type="entry name" value="ABC transporter involved in vitamin B12 uptake, BtuC"/>
    <property type="match status" value="1"/>
</dbReference>